<evidence type="ECO:0000259" key="1">
    <source>
        <dbReference type="Pfam" id="PF10686"/>
    </source>
</evidence>
<sequence length="306" mass="34278">MNAYTTEVQQPQSPTAHLLQEIALFGYRPNGDEHDYRPLPNAETVEIGVAGIFESLETMFTNTRLEDELSEVLWAVANVFHRRLTRAQKKLDDNEAEQRSLIAVQDGSEISSVELERKAAEGDTLTEIRNAFEAMRDLAADHYRVSVGCEWLPRTGSKTSFNGLTAAVIDSRDYLARKRHEEKEIYCPTGTKIAFTGGADYQDHETIFHALDQTHKKYPEMVLIHGGSPKGAELIAAKWAELRKVAQVVCKPDWTAHRNKSAPFKRNDKIVEMMPKGMIVTPGNGINQNLADKARKAGIPLMKIGF</sequence>
<gene>
    <name evidence="2" type="ORF">EDC90_102460</name>
</gene>
<accession>A0A4R3NSL4</accession>
<dbReference type="RefSeq" id="WP_132312821.1">
    <property type="nucleotide sequence ID" value="NZ_SMAR01000024.1"/>
</dbReference>
<comment type="caution">
    <text evidence="2">The sequence shown here is derived from an EMBL/GenBank/DDBJ whole genome shotgun (WGS) entry which is preliminary data.</text>
</comment>
<dbReference type="InterPro" id="IPR019627">
    <property type="entry name" value="YAcAr"/>
</dbReference>
<protein>
    <submittedName>
        <fullName evidence="2">Uncharacterized protein DUF2493</fullName>
    </submittedName>
</protein>
<evidence type="ECO:0000313" key="2">
    <source>
        <dbReference type="EMBL" id="TCT36076.1"/>
    </source>
</evidence>
<dbReference type="Pfam" id="PF10686">
    <property type="entry name" value="YAcAr"/>
    <property type="match status" value="1"/>
</dbReference>
<evidence type="ECO:0000313" key="3">
    <source>
        <dbReference type="Proteomes" id="UP000295097"/>
    </source>
</evidence>
<feature type="domain" description="YspA cpYpsA-related SLOG" evidence="1">
    <location>
        <begin position="191"/>
        <end position="257"/>
    </location>
</feature>
<proteinExistence type="predicted"/>
<name>A0A4R3NSL4_9HYPH</name>
<organism evidence="2 3">
    <name type="scientific">Martelella mediterranea</name>
    <dbReference type="NCBI Taxonomy" id="293089"/>
    <lineage>
        <taxon>Bacteria</taxon>
        <taxon>Pseudomonadati</taxon>
        <taxon>Pseudomonadota</taxon>
        <taxon>Alphaproteobacteria</taxon>
        <taxon>Hyphomicrobiales</taxon>
        <taxon>Aurantimonadaceae</taxon>
        <taxon>Martelella</taxon>
    </lineage>
</organism>
<dbReference type="OrthoDB" id="9806973at2"/>
<dbReference type="EMBL" id="SMAR01000024">
    <property type="protein sequence ID" value="TCT36076.1"/>
    <property type="molecule type" value="Genomic_DNA"/>
</dbReference>
<keyword evidence="3" id="KW-1185">Reference proteome</keyword>
<dbReference type="Proteomes" id="UP000295097">
    <property type="component" value="Unassembled WGS sequence"/>
</dbReference>
<dbReference type="AlphaFoldDB" id="A0A4R3NSL4"/>
<reference evidence="2 3" key="1">
    <citation type="submission" date="2019-03" db="EMBL/GenBank/DDBJ databases">
        <title>Freshwater and sediment microbial communities from various areas in North America, analyzing microbe dynamics in response to fracking.</title>
        <authorList>
            <person name="Lamendella R."/>
        </authorList>
    </citation>
    <scope>NUCLEOTIDE SEQUENCE [LARGE SCALE GENOMIC DNA]</scope>
    <source>
        <strain evidence="2 3">175.2</strain>
    </source>
</reference>